<keyword evidence="4" id="KW-1003">Cell membrane</keyword>
<dbReference type="Pfam" id="PF00512">
    <property type="entry name" value="HisKA"/>
    <property type="match status" value="1"/>
</dbReference>
<evidence type="ECO:0000256" key="10">
    <source>
        <dbReference type="ARBA" id="ARBA00022777"/>
    </source>
</evidence>
<dbReference type="SUPFAM" id="SSF55874">
    <property type="entry name" value="ATPase domain of HSP90 chaperone/DNA topoisomerase II/histidine kinase"/>
    <property type="match status" value="1"/>
</dbReference>
<keyword evidence="8 15" id="KW-0812">Transmembrane</keyword>
<comment type="catalytic activity">
    <reaction evidence="1">
        <text>ATP + protein L-histidine = ADP + protein N-phospho-L-histidine.</text>
        <dbReference type="EC" id="2.7.13.3"/>
    </reaction>
</comment>
<dbReference type="Pfam" id="PF02518">
    <property type="entry name" value="HATPase_c"/>
    <property type="match status" value="1"/>
</dbReference>
<keyword evidence="13" id="KW-0902">Two-component regulatory system</keyword>
<reference evidence="18" key="1">
    <citation type="submission" date="2020-01" db="EMBL/GenBank/DDBJ databases">
        <authorList>
            <person name="Meier V. D."/>
            <person name="Meier V D."/>
        </authorList>
    </citation>
    <scope>NUCLEOTIDE SEQUENCE</scope>
    <source>
        <strain evidence="18">HLG_WM_MAG_07</strain>
    </source>
</reference>
<dbReference type="PROSITE" id="PS50885">
    <property type="entry name" value="HAMP"/>
    <property type="match status" value="1"/>
</dbReference>
<keyword evidence="9" id="KW-0547">Nucleotide-binding</keyword>
<evidence type="ECO:0000256" key="1">
    <source>
        <dbReference type="ARBA" id="ARBA00000085"/>
    </source>
</evidence>
<proteinExistence type="predicted"/>
<dbReference type="PRINTS" id="PR00344">
    <property type="entry name" value="BCTRLSENSOR"/>
</dbReference>
<keyword evidence="11" id="KW-0067">ATP-binding</keyword>
<dbReference type="SUPFAM" id="SSF47384">
    <property type="entry name" value="Homodimeric domain of signal transducing histidine kinase"/>
    <property type="match status" value="1"/>
</dbReference>
<dbReference type="InterPro" id="IPR036097">
    <property type="entry name" value="HisK_dim/P_sf"/>
</dbReference>
<dbReference type="CDD" id="cd06225">
    <property type="entry name" value="HAMP"/>
    <property type="match status" value="1"/>
</dbReference>
<dbReference type="Gene3D" id="3.30.450.300">
    <property type="entry name" value="Sensor histidine kinase RisS, periplasmic domain"/>
    <property type="match status" value="1"/>
</dbReference>
<dbReference type="SMART" id="SM00387">
    <property type="entry name" value="HATPase_c"/>
    <property type="match status" value="1"/>
</dbReference>
<dbReference type="GO" id="GO:0005886">
    <property type="term" value="C:plasma membrane"/>
    <property type="evidence" value="ECO:0007669"/>
    <property type="project" value="UniProtKB-SubCell"/>
</dbReference>
<evidence type="ECO:0000256" key="14">
    <source>
        <dbReference type="ARBA" id="ARBA00023136"/>
    </source>
</evidence>
<evidence type="ECO:0000256" key="5">
    <source>
        <dbReference type="ARBA" id="ARBA00022519"/>
    </source>
</evidence>
<dbReference type="PANTHER" id="PTHR44936">
    <property type="entry name" value="SENSOR PROTEIN CREC"/>
    <property type="match status" value="1"/>
</dbReference>
<dbReference type="SMART" id="SM00388">
    <property type="entry name" value="HisKA"/>
    <property type="match status" value="1"/>
</dbReference>
<evidence type="ECO:0000256" key="3">
    <source>
        <dbReference type="ARBA" id="ARBA00012438"/>
    </source>
</evidence>
<dbReference type="PANTHER" id="PTHR44936:SF5">
    <property type="entry name" value="SENSOR HISTIDINE KINASE ENVZ"/>
    <property type="match status" value="1"/>
</dbReference>
<dbReference type="InterPro" id="IPR036890">
    <property type="entry name" value="HATPase_C_sf"/>
</dbReference>
<dbReference type="SUPFAM" id="SSF158472">
    <property type="entry name" value="HAMP domain-like"/>
    <property type="match status" value="1"/>
</dbReference>
<evidence type="ECO:0000256" key="7">
    <source>
        <dbReference type="ARBA" id="ARBA00022679"/>
    </source>
</evidence>
<dbReference type="InterPro" id="IPR003660">
    <property type="entry name" value="HAMP_dom"/>
</dbReference>
<dbReference type="AlphaFoldDB" id="A0A6S6UAR2"/>
<dbReference type="CDD" id="cd00075">
    <property type="entry name" value="HATPase"/>
    <property type="match status" value="1"/>
</dbReference>
<evidence type="ECO:0000256" key="13">
    <source>
        <dbReference type="ARBA" id="ARBA00023012"/>
    </source>
</evidence>
<protein>
    <recommendedName>
        <fullName evidence="3">histidine kinase</fullName>
        <ecNumber evidence="3">2.7.13.3</ecNumber>
    </recommendedName>
</protein>
<name>A0A6S6UAR2_9GAMM</name>
<dbReference type="InterPro" id="IPR003661">
    <property type="entry name" value="HisK_dim/P_dom"/>
</dbReference>
<gene>
    <name evidence="18" type="ORF">HELGO_WM22737</name>
</gene>
<comment type="subcellular location">
    <subcellularLocation>
        <location evidence="2">Cell inner membrane</location>
        <topology evidence="2">Multi-pass membrane protein</topology>
    </subcellularLocation>
</comment>
<evidence type="ECO:0000256" key="6">
    <source>
        <dbReference type="ARBA" id="ARBA00022553"/>
    </source>
</evidence>
<feature type="transmembrane region" description="Helical" evidence="15">
    <location>
        <begin position="15"/>
        <end position="38"/>
    </location>
</feature>
<dbReference type="Pfam" id="PF00672">
    <property type="entry name" value="HAMP"/>
    <property type="match status" value="1"/>
</dbReference>
<keyword evidence="5" id="KW-0997">Cell inner membrane</keyword>
<dbReference type="EC" id="2.7.13.3" evidence="3"/>
<dbReference type="InterPro" id="IPR050980">
    <property type="entry name" value="2C_sensor_his_kinase"/>
</dbReference>
<keyword evidence="7" id="KW-0808">Transferase</keyword>
<keyword evidence="6" id="KW-0597">Phosphoprotein</keyword>
<dbReference type="CDD" id="cd00082">
    <property type="entry name" value="HisKA"/>
    <property type="match status" value="1"/>
</dbReference>
<feature type="transmembrane region" description="Helical" evidence="15">
    <location>
        <begin position="153"/>
        <end position="173"/>
    </location>
</feature>
<dbReference type="InterPro" id="IPR003594">
    <property type="entry name" value="HATPase_dom"/>
</dbReference>
<sequence>MPTHRTATLFSRTGFTIAFSLLFFFIFAFGATFFYILAPMARQSSDDLAALIMFSAQTWAELPPDTRYDFAEELSSSHGLTLLTTTPELEPHPLETPYLHFLENALSRRAGEDIVIKTRSNDELWLWVDIPMLNQTLRFGFAHTRIGVQPSVVILWVILGGAVVTILTSLLLVRRLTHPLERLYVGTRAFASGKKLAPIPESGPNELATLTTSFNDMMQQIHQLMENRTILLAGISHDLRTPITRMKLALEMLGDKPDPSLIESMRNDLDEMAELIGRTMEMAKGFEVGNEEGQDVDLSVFIEQLIAQYQTEEGKEIDMNSGTFCSHTLNTVALRRVLTNLLENALHYGGDEVIQVFCECVSDKYVVQICDKGIGIPIDKREAVFQPFYRLEASRNKATGGSGLGLAIVKQLCKANGWHVQLLPKQDGGTIAQLEIPLEPANTRKLF</sequence>
<evidence type="ECO:0000256" key="11">
    <source>
        <dbReference type="ARBA" id="ARBA00022840"/>
    </source>
</evidence>
<evidence type="ECO:0000259" key="17">
    <source>
        <dbReference type="PROSITE" id="PS50885"/>
    </source>
</evidence>
<dbReference type="EMBL" id="CACVAY010000121">
    <property type="protein sequence ID" value="CAA6824746.1"/>
    <property type="molecule type" value="Genomic_DNA"/>
</dbReference>
<feature type="domain" description="Histidine kinase" evidence="16">
    <location>
        <begin position="234"/>
        <end position="440"/>
    </location>
</feature>
<feature type="domain" description="HAMP" evidence="17">
    <location>
        <begin position="174"/>
        <end position="226"/>
    </location>
</feature>
<evidence type="ECO:0000256" key="4">
    <source>
        <dbReference type="ARBA" id="ARBA00022475"/>
    </source>
</evidence>
<keyword evidence="14 15" id="KW-0472">Membrane</keyword>
<evidence type="ECO:0000313" key="18">
    <source>
        <dbReference type="EMBL" id="CAA6824746.1"/>
    </source>
</evidence>
<dbReference type="InterPro" id="IPR005467">
    <property type="entry name" value="His_kinase_dom"/>
</dbReference>
<accession>A0A6S6UAR2</accession>
<evidence type="ECO:0000256" key="2">
    <source>
        <dbReference type="ARBA" id="ARBA00004429"/>
    </source>
</evidence>
<dbReference type="PROSITE" id="PS50109">
    <property type="entry name" value="HIS_KIN"/>
    <property type="match status" value="1"/>
</dbReference>
<evidence type="ECO:0000256" key="9">
    <source>
        <dbReference type="ARBA" id="ARBA00022741"/>
    </source>
</evidence>
<keyword evidence="10 18" id="KW-0418">Kinase</keyword>
<evidence type="ECO:0000259" key="16">
    <source>
        <dbReference type="PROSITE" id="PS50109"/>
    </source>
</evidence>
<dbReference type="GO" id="GO:0000155">
    <property type="term" value="F:phosphorelay sensor kinase activity"/>
    <property type="evidence" value="ECO:0007669"/>
    <property type="project" value="InterPro"/>
</dbReference>
<dbReference type="SMART" id="SM00304">
    <property type="entry name" value="HAMP"/>
    <property type="match status" value="1"/>
</dbReference>
<evidence type="ECO:0000256" key="12">
    <source>
        <dbReference type="ARBA" id="ARBA00022989"/>
    </source>
</evidence>
<dbReference type="InterPro" id="IPR038421">
    <property type="entry name" value="RisS_PPD_sf"/>
</dbReference>
<dbReference type="GO" id="GO:0005524">
    <property type="term" value="F:ATP binding"/>
    <property type="evidence" value="ECO:0007669"/>
    <property type="project" value="UniProtKB-KW"/>
</dbReference>
<dbReference type="Gene3D" id="1.10.287.130">
    <property type="match status" value="1"/>
</dbReference>
<evidence type="ECO:0000256" key="15">
    <source>
        <dbReference type="SAM" id="Phobius"/>
    </source>
</evidence>
<dbReference type="InterPro" id="IPR004358">
    <property type="entry name" value="Sig_transdc_His_kin-like_C"/>
</dbReference>
<organism evidence="18">
    <name type="scientific">uncultured Thiotrichaceae bacterium</name>
    <dbReference type="NCBI Taxonomy" id="298394"/>
    <lineage>
        <taxon>Bacteria</taxon>
        <taxon>Pseudomonadati</taxon>
        <taxon>Pseudomonadota</taxon>
        <taxon>Gammaproteobacteria</taxon>
        <taxon>Thiotrichales</taxon>
        <taxon>Thiotrichaceae</taxon>
        <taxon>environmental samples</taxon>
    </lineage>
</organism>
<evidence type="ECO:0000256" key="8">
    <source>
        <dbReference type="ARBA" id="ARBA00022692"/>
    </source>
</evidence>
<keyword evidence="12 15" id="KW-1133">Transmembrane helix</keyword>
<dbReference type="Gene3D" id="3.30.565.10">
    <property type="entry name" value="Histidine kinase-like ATPase, C-terminal domain"/>
    <property type="match status" value="1"/>
</dbReference>